<sequence>MKLKNVHTLSQECYQFISGCTNISNSSLMDLNRVPQAKTNGGLRVRSPAGCSPAVLRLFIITHMARGQAKRCKNTSRKNVRSIQQIFTGNQLYSSGYQGKIPSRQQITLTREAAL</sequence>
<dbReference type="EMBL" id="BMAV01024096">
    <property type="protein sequence ID" value="GFS30126.1"/>
    <property type="molecule type" value="Genomic_DNA"/>
</dbReference>
<evidence type="ECO:0000313" key="1">
    <source>
        <dbReference type="EMBL" id="GFS30126.1"/>
    </source>
</evidence>
<proteinExistence type="predicted"/>
<reference evidence="1" key="1">
    <citation type="submission" date="2020-08" db="EMBL/GenBank/DDBJ databases">
        <title>Multicomponent nature underlies the extraordinary mechanical properties of spider dragline silk.</title>
        <authorList>
            <person name="Kono N."/>
            <person name="Nakamura H."/>
            <person name="Mori M."/>
            <person name="Yoshida Y."/>
            <person name="Ohtoshi R."/>
            <person name="Malay A.D."/>
            <person name="Moran D.A.P."/>
            <person name="Tomita M."/>
            <person name="Numata K."/>
            <person name="Arakawa K."/>
        </authorList>
    </citation>
    <scope>NUCLEOTIDE SEQUENCE</scope>
</reference>
<evidence type="ECO:0000313" key="2">
    <source>
        <dbReference type="Proteomes" id="UP000886998"/>
    </source>
</evidence>
<dbReference type="Proteomes" id="UP000886998">
    <property type="component" value="Unassembled WGS sequence"/>
</dbReference>
<comment type="caution">
    <text evidence="1">The sequence shown here is derived from an EMBL/GenBank/DDBJ whole genome shotgun (WGS) entry which is preliminary data.</text>
</comment>
<accession>A0A8X6K7W0</accession>
<keyword evidence="2" id="KW-1185">Reference proteome</keyword>
<name>A0A8X6K7W0_9ARAC</name>
<dbReference type="AlphaFoldDB" id="A0A8X6K7W0"/>
<protein>
    <submittedName>
        <fullName evidence="1">Uncharacterized protein</fullName>
    </submittedName>
</protein>
<gene>
    <name evidence="1" type="ORF">TNIN_411161</name>
</gene>
<organism evidence="1 2">
    <name type="scientific">Trichonephila inaurata madagascariensis</name>
    <dbReference type="NCBI Taxonomy" id="2747483"/>
    <lineage>
        <taxon>Eukaryota</taxon>
        <taxon>Metazoa</taxon>
        <taxon>Ecdysozoa</taxon>
        <taxon>Arthropoda</taxon>
        <taxon>Chelicerata</taxon>
        <taxon>Arachnida</taxon>
        <taxon>Araneae</taxon>
        <taxon>Araneomorphae</taxon>
        <taxon>Entelegynae</taxon>
        <taxon>Araneoidea</taxon>
        <taxon>Nephilidae</taxon>
        <taxon>Trichonephila</taxon>
        <taxon>Trichonephila inaurata</taxon>
    </lineage>
</organism>